<dbReference type="InterPro" id="IPR010106">
    <property type="entry name" value="RpnA"/>
</dbReference>
<dbReference type="Proteomes" id="UP000012128">
    <property type="component" value="Unassembled WGS sequence"/>
</dbReference>
<dbReference type="EMBL" id="AFLW02000139">
    <property type="protein sequence ID" value="EMM81388.1"/>
    <property type="molecule type" value="Genomic_DNA"/>
</dbReference>
<comment type="caution">
    <text evidence="1">The sequence shown here is derived from an EMBL/GenBank/DDBJ whole genome shotgun (WGS) entry which is preliminary data.</text>
</comment>
<protein>
    <recommendedName>
        <fullName evidence="3">Rpn family recombination-promoting nuclease/putative transposase</fullName>
    </recommendedName>
</protein>
<name>M6G8V0_LEPIR</name>
<dbReference type="PANTHER" id="PTHR41317:SF1">
    <property type="entry name" value="PD-(D_E)XK NUCLEASE FAMILY TRANSPOSASE"/>
    <property type="match status" value="1"/>
</dbReference>
<evidence type="ECO:0008006" key="3">
    <source>
        <dbReference type="Google" id="ProtNLM"/>
    </source>
</evidence>
<proteinExistence type="predicted"/>
<dbReference type="Pfam" id="PF12784">
    <property type="entry name" value="PDDEXK_2"/>
    <property type="match status" value="1"/>
</dbReference>
<dbReference type="PANTHER" id="PTHR41317">
    <property type="entry name" value="PD-(D_E)XK NUCLEASE FAMILY TRANSPOSASE"/>
    <property type="match status" value="1"/>
</dbReference>
<accession>M6G8V0</accession>
<dbReference type="AlphaFoldDB" id="M6G8V0"/>
<organism evidence="1 2">
    <name type="scientific">Leptospira interrogans str. 2006001854</name>
    <dbReference type="NCBI Taxonomy" id="1001590"/>
    <lineage>
        <taxon>Bacteria</taxon>
        <taxon>Pseudomonadati</taxon>
        <taxon>Spirochaetota</taxon>
        <taxon>Spirochaetia</taxon>
        <taxon>Leptospirales</taxon>
        <taxon>Leptospiraceae</taxon>
        <taxon>Leptospira</taxon>
    </lineage>
</organism>
<sequence>MKRSLYYLSGLIRDQLNRGSMYSDLKPVYQINIVDFDLIPSENFHSKFKFREESNPDIILTDDVEIHFLELCKFVKRDVRELRNNLEIWLYVLKHTSELEEEEMRILVDKTPDLSKAFTILEQYSNDPQKRNELEAKLKLDRDYAYDLAARFEAGELQGIQKGIEKGIKKGIEKGAEKEKLKSARKMLQKGMDVDTILEITGLSKKDLKDHGIL</sequence>
<gene>
    <name evidence="1" type="ORF">LEP1GSC037_5893</name>
</gene>
<reference evidence="1 2" key="1">
    <citation type="submission" date="2013-01" db="EMBL/GenBank/DDBJ databases">
        <authorList>
            <person name="Harkins D.M."/>
            <person name="Durkin A.S."/>
            <person name="Brinkac L.M."/>
            <person name="Haft D.H."/>
            <person name="Selengut J.D."/>
            <person name="Sanka R."/>
            <person name="DePew J."/>
            <person name="Purushe J."/>
            <person name="Hospenthal D.R."/>
            <person name="Murray C.K."/>
            <person name="Pimentel G."/>
            <person name="Wasfy M."/>
            <person name="Parker T."/>
            <person name="Miller R.S."/>
            <person name="Vinetz J.M."/>
            <person name="Sutton G.G."/>
            <person name="Nierman W.C."/>
            <person name="Fouts D.E."/>
        </authorList>
    </citation>
    <scope>NUCLEOTIDE SEQUENCE [LARGE SCALE GENOMIC DNA]</scope>
    <source>
        <strain evidence="1 2">2006001854</strain>
    </source>
</reference>
<evidence type="ECO:0000313" key="2">
    <source>
        <dbReference type="Proteomes" id="UP000012128"/>
    </source>
</evidence>
<evidence type="ECO:0000313" key="1">
    <source>
        <dbReference type="EMBL" id="EMM81388.1"/>
    </source>
</evidence>
<dbReference type="NCBIfam" id="TIGR01784">
    <property type="entry name" value="T_den_put_tspse"/>
    <property type="match status" value="1"/>
</dbReference>